<evidence type="ECO:0000313" key="5">
    <source>
        <dbReference type="EMBL" id="KAF6496602.1"/>
    </source>
</evidence>
<dbReference type="Gene3D" id="1.10.10.60">
    <property type="entry name" value="Homeodomain-like"/>
    <property type="match status" value="1"/>
</dbReference>
<evidence type="ECO:0000313" key="6">
    <source>
        <dbReference type="Proteomes" id="UP000593571"/>
    </source>
</evidence>
<evidence type="ECO:0000256" key="2">
    <source>
        <dbReference type="RuleBase" id="RU000682"/>
    </source>
</evidence>
<dbReference type="EMBL" id="JACASE010000002">
    <property type="protein sequence ID" value="KAF6496602.1"/>
    <property type="molecule type" value="Genomic_DNA"/>
</dbReference>
<keyword evidence="1 2" id="KW-0238">DNA-binding</keyword>
<dbReference type="Pfam" id="PF00046">
    <property type="entry name" value="Homeodomain"/>
    <property type="match status" value="1"/>
</dbReference>
<dbReference type="InterPro" id="IPR009057">
    <property type="entry name" value="Homeodomain-like_sf"/>
</dbReference>
<reference evidence="5 6" key="1">
    <citation type="journal article" date="2020" name="Nature">
        <title>Six reference-quality genomes reveal evolution of bat adaptations.</title>
        <authorList>
            <person name="Jebb D."/>
            <person name="Huang Z."/>
            <person name="Pippel M."/>
            <person name="Hughes G.M."/>
            <person name="Lavrichenko K."/>
            <person name="Devanna P."/>
            <person name="Winkler S."/>
            <person name="Jermiin L.S."/>
            <person name="Skirmuntt E.C."/>
            <person name="Katzourakis A."/>
            <person name="Burkitt-Gray L."/>
            <person name="Ray D.A."/>
            <person name="Sullivan K.A.M."/>
            <person name="Roscito J.G."/>
            <person name="Kirilenko B.M."/>
            <person name="Davalos L.M."/>
            <person name="Corthals A.P."/>
            <person name="Power M.L."/>
            <person name="Jones G."/>
            <person name="Ransome R.D."/>
            <person name="Dechmann D.K.N."/>
            <person name="Locatelli A.G."/>
            <person name="Puechmaille S.J."/>
            <person name="Fedrigo O."/>
            <person name="Jarvis E.D."/>
            <person name="Hiller M."/>
            <person name="Vernes S.C."/>
            <person name="Myers E.W."/>
            <person name="Teeling E.C."/>
        </authorList>
    </citation>
    <scope>NUCLEOTIDE SEQUENCE [LARGE SCALE GENOMIC DNA]</scope>
    <source>
        <strain evidence="5">MRouAeg1</strain>
        <tissue evidence="5">Muscle</tissue>
    </source>
</reference>
<accession>A0A7J8JKJ8</accession>
<gene>
    <name evidence="5" type="ORF">HJG63_013893</name>
</gene>
<dbReference type="PROSITE" id="PS50071">
    <property type="entry name" value="HOMEOBOX_2"/>
    <property type="match status" value="1"/>
</dbReference>
<dbReference type="GO" id="GO:0005634">
    <property type="term" value="C:nucleus"/>
    <property type="evidence" value="ECO:0007669"/>
    <property type="project" value="UniProtKB-SubCell"/>
</dbReference>
<protein>
    <submittedName>
        <fullName evidence="5">NANOG neighbor homeobox</fullName>
    </submittedName>
</protein>
<keyword evidence="1 2" id="KW-0371">Homeobox</keyword>
<dbReference type="Proteomes" id="UP000593571">
    <property type="component" value="Unassembled WGS sequence"/>
</dbReference>
<feature type="DNA-binding region" description="Homeobox" evidence="1">
    <location>
        <begin position="83"/>
        <end position="142"/>
    </location>
</feature>
<evidence type="ECO:0000256" key="3">
    <source>
        <dbReference type="SAM" id="MobiDB-lite"/>
    </source>
</evidence>
<dbReference type="SUPFAM" id="SSF46689">
    <property type="entry name" value="Homeodomain-like"/>
    <property type="match status" value="1"/>
</dbReference>
<evidence type="ECO:0000256" key="1">
    <source>
        <dbReference type="PROSITE-ProRule" id="PRU00108"/>
    </source>
</evidence>
<name>A0A7J8JKJ8_ROUAE</name>
<feature type="region of interest" description="Disordered" evidence="3">
    <location>
        <begin position="28"/>
        <end position="85"/>
    </location>
</feature>
<keyword evidence="6" id="KW-1185">Reference proteome</keyword>
<comment type="caution">
    <text evidence="5">The sequence shown here is derived from an EMBL/GenBank/DDBJ whole genome shotgun (WGS) entry which is preliminary data.</text>
</comment>
<feature type="compositionally biased region" description="Basic and acidic residues" evidence="3">
    <location>
        <begin position="35"/>
        <end position="56"/>
    </location>
</feature>
<comment type="subcellular location">
    <subcellularLocation>
        <location evidence="1 2">Nucleus</location>
    </subcellularLocation>
</comment>
<feature type="domain" description="Homeobox" evidence="4">
    <location>
        <begin position="81"/>
        <end position="141"/>
    </location>
</feature>
<dbReference type="GO" id="GO:0003677">
    <property type="term" value="F:DNA binding"/>
    <property type="evidence" value="ECO:0007669"/>
    <property type="project" value="UniProtKB-UniRule"/>
</dbReference>
<evidence type="ECO:0000259" key="4">
    <source>
        <dbReference type="PROSITE" id="PS50071"/>
    </source>
</evidence>
<feature type="compositionally biased region" description="Acidic residues" evidence="3">
    <location>
        <begin position="57"/>
        <end position="69"/>
    </location>
</feature>
<proteinExistence type="predicted"/>
<sequence length="157" mass="19322">MRKKFSRWREVLILQKFLIQKQPVVPRNQNLEQSNHIEDERQGKMKERRGGGKEENEKEVEEKLEEEQEKEEKKELKMENDEEYPEKRLVSKPLLDTLWAMFKLNKCPTIGDSLSLAFTFNMTEKQINQWFFEKRKKFNKEMYKQKYRKKRKRTPHV</sequence>
<keyword evidence="1 2" id="KW-0539">Nucleus</keyword>
<feature type="compositionally biased region" description="Basic and acidic residues" evidence="3">
    <location>
        <begin position="70"/>
        <end position="85"/>
    </location>
</feature>
<organism evidence="5 6">
    <name type="scientific">Rousettus aegyptiacus</name>
    <name type="common">Egyptian fruit bat</name>
    <name type="synonym">Pteropus aegyptiacus</name>
    <dbReference type="NCBI Taxonomy" id="9407"/>
    <lineage>
        <taxon>Eukaryota</taxon>
        <taxon>Metazoa</taxon>
        <taxon>Chordata</taxon>
        <taxon>Craniata</taxon>
        <taxon>Vertebrata</taxon>
        <taxon>Euteleostomi</taxon>
        <taxon>Mammalia</taxon>
        <taxon>Eutheria</taxon>
        <taxon>Laurasiatheria</taxon>
        <taxon>Chiroptera</taxon>
        <taxon>Yinpterochiroptera</taxon>
        <taxon>Pteropodoidea</taxon>
        <taxon>Pteropodidae</taxon>
        <taxon>Rousettinae</taxon>
        <taxon>Rousettus</taxon>
    </lineage>
</organism>
<dbReference type="AlphaFoldDB" id="A0A7J8JKJ8"/>
<dbReference type="InterPro" id="IPR001356">
    <property type="entry name" value="HD"/>
</dbReference>